<feature type="region of interest" description="Disordered" evidence="1">
    <location>
        <begin position="166"/>
        <end position="204"/>
    </location>
</feature>
<feature type="region of interest" description="Disordered" evidence="1">
    <location>
        <begin position="670"/>
        <end position="693"/>
    </location>
</feature>
<evidence type="ECO:0000256" key="1">
    <source>
        <dbReference type="SAM" id="MobiDB-lite"/>
    </source>
</evidence>
<feature type="non-terminal residue" evidence="2">
    <location>
        <position position="898"/>
    </location>
</feature>
<organism evidence="2 3">
    <name type="scientific">Durusdinium trenchii</name>
    <dbReference type="NCBI Taxonomy" id="1381693"/>
    <lineage>
        <taxon>Eukaryota</taxon>
        <taxon>Sar</taxon>
        <taxon>Alveolata</taxon>
        <taxon>Dinophyceae</taxon>
        <taxon>Suessiales</taxon>
        <taxon>Symbiodiniaceae</taxon>
        <taxon>Durusdinium</taxon>
    </lineage>
</organism>
<protein>
    <recommendedName>
        <fullName evidence="4">CCHC-type domain-containing protein</fullName>
    </recommendedName>
</protein>
<feature type="non-terminal residue" evidence="2">
    <location>
        <position position="1"/>
    </location>
</feature>
<accession>A0ABP0RTJ4</accession>
<evidence type="ECO:0000313" key="3">
    <source>
        <dbReference type="Proteomes" id="UP001642484"/>
    </source>
</evidence>
<name>A0ABP0RTJ4_9DINO</name>
<feature type="region of interest" description="Disordered" evidence="1">
    <location>
        <begin position="844"/>
        <end position="898"/>
    </location>
</feature>
<sequence>MTSTEIHRSKDGVPQWDGDSVSFQDYEEQALQWEQGIPYHKRYLAGPKLVAELSGPARRYVMGKRPQWLSFNGGVLHLLQHLRECLGRPTIPEMTEYLNKYFRHSRRRRFENMNTYITRKVEVYHRARQSLARVQQFFGKHHRDHREHEWQQRRWSQSSWDDWQGTNWQRQPDQEEHDEEEQWYDPPSEAPDAPSWHQSQTSYGYGYNPVDDEPWKLNTDELPAYLLKQTYSKMHGVTCLRCGKGHRTSECPEKPQDQKNQGHVTITEEAPFFCFTEEALTVNGLDTARTTQEAVLAGCAVIDGGATKTLGSVAAIQAVMDQNLGKHGESRIQAVDPQNQPQFGFGNGSQDKCISTTQLKVTANDRLTMVSQMKRADLIAALEELGESPPGRWTVTEMRSRLMHLHEEHGIVLGKTKRTSLQEMVVQLNKASGRKANLQQHCQDLGVPFTGNETKAQLQKSAMIRIYEKSAPDPTDPVGFGKGASLTYAEIKEDQQYCNWVKLTWQENPKSCCPQLARLAQWLLNENVKMEPDENPKTSKGYPSEPDLKVISLKKEPSRAASSSAASSSVPSSAIVDVLQTLTETVKELKDEIQDAKEGKRKGQKTSSDSERLGGNEFEDITQEVPTETQWQEDQDEPMPPAPREDNTAVEMDIQLPQSKRQWQEFIQDPGPVQRTTGMTSTEIHRSKDGVPQWDGDSVSFQDYEEQALQWEQGIPYHKRYLAGPKLVAELSGPARRYVMGKRPQWLSFNGGVLHLLQHLRECLGRPTIPEMTEYLNKYFRHSRRRRFENMNTYITRKVEVYHRARQSLARVQQFFGKHHRDHREHEWQQRRWSQSSWDDWQGTNWQRQPDQEEHDEEEQWYDPPSEAPDAPSWHQSQTSYGYGYNPVDDEPWKLNTD</sequence>
<reference evidence="2 3" key="1">
    <citation type="submission" date="2024-02" db="EMBL/GenBank/DDBJ databases">
        <authorList>
            <person name="Chen Y."/>
            <person name="Shah S."/>
            <person name="Dougan E. K."/>
            <person name="Thang M."/>
            <person name="Chan C."/>
        </authorList>
    </citation>
    <scope>NUCLEOTIDE SEQUENCE [LARGE SCALE GENOMIC DNA]</scope>
</reference>
<dbReference type="Proteomes" id="UP001642484">
    <property type="component" value="Unassembled WGS sequence"/>
</dbReference>
<comment type="caution">
    <text evidence="2">The sequence shown here is derived from an EMBL/GenBank/DDBJ whole genome shotgun (WGS) entry which is preliminary data.</text>
</comment>
<dbReference type="EMBL" id="CAXAMN010026493">
    <property type="protein sequence ID" value="CAK9103475.1"/>
    <property type="molecule type" value="Genomic_DNA"/>
</dbReference>
<keyword evidence="3" id="KW-1185">Reference proteome</keyword>
<proteinExistence type="predicted"/>
<evidence type="ECO:0000313" key="2">
    <source>
        <dbReference type="EMBL" id="CAK9103475.1"/>
    </source>
</evidence>
<evidence type="ECO:0008006" key="4">
    <source>
        <dbReference type="Google" id="ProtNLM"/>
    </source>
</evidence>
<feature type="region of interest" description="Disordered" evidence="1">
    <location>
        <begin position="594"/>
        <end position="642"/>
    </location>
</feature>
<gene>
    <name evidence="2" type="ORF">CCMP2556_LOCUS48593</name>
</gene>